<keyword evidence="10" id="KW-1185">Reference proteome</keyword>
<name>E4T0G7_PALPW</name>
<dbReference type="Pfam" id="PF00254">
    <property type="entry name" value="FKBP_C"/>
    <property type="match status" value="1"/>
</dbReference>
<dbReference type="eggNOG" id="COG0545">
    <property type="taxonomic scope" value="Bacteria"/>
</dbReference>
<evidence type="ECO:0000256" key="6">
    <source>
        <dbReference type="RuleBase" id="RU003915"/>
    </source>
</evidence>
<dbReference type="InterPro" id="IPR046357">
    <property type="entry name" value="PPIase_dom_sf"/>
</dbReference>
<dbReference type="RefSeq" id="WP_013443695.1">
    <property type="nucleotide sequence ID" value="NC_014734.1"/>
</dbReference>
<gene>
    <name evidence="9" type="ordered locus">Palpr_0164</name>
</gene>
<organism evidence="9 10">
    <name type="scientific">Paludibacter propionicigenes (strain DSM 17365 / JCM 13257 / WB4)</name>
    <dbReference type="NCBI Taxonomy" id="694427"/>
    <lineage>
        <taxon>Bacteria</taxon>
        <taxon>Pseudomonadati</taxon>
        <taxon>Bacteroidota</taxon>
        <taxon>Bacteroidia</taxon>
        <taxon>Bacteroidales</taxon>
        <taxon>Paludibacteraceae</taxon>
        <taxon>Paludibacter</taxon>
    </lineage>
</organism>
<dbReference type="PANTHER" id="PTHR43811">
    <property type="entry name" value="FKBP-TYPE PEPTIDYL-PROLYL CIS-TRANS ISOMERASE FKPA"/>
    <property type="match status" value="1"/>
</dbReference>
<reference evidence="9 10" key="2">
    <citation type="journal article" date="2011" name="Stand. Genomic Sci.">
        <title>Complete genome sequence of Paludibacter propionicigenes type strain (WB4).</title>
        <authorList>
            <person name="Gronow S."/>
            <person name="Munk C."/>
            <person name="Lapidus A."/>
            <person name="Nolan M."/>
            <person name="Lucas S."/>
            <person name="Hammon N."/>
            <person name="Deshpande S."/>
            <person name="Cheng J.F."/>
            <person name="Tapia R."/>
            <person name="Han C."/>
            <person name="Goodwin L."/>
            <person name="Pitluck S."/>
            <person name="Liolios K."/>
            <person name="Ivanova N."/>
            <person name="Mavromatis K."/>
            <person name="Mikhailova N."/>
            <person name="Pati A."/>
            <person name="Chen A."/>
            <person name="Palaniappan K."/>
            <person name="Land M."/>
            <person name="Hauser L."/>
            <person name="Chang Y.J."/>
            <person name="Jeffries C.D."/>
            <person name="Brambilla E."/>
            <person name="Rohde M."/>
            <person name="Goker M."/>
            <person name="Detter J.C."/>
            <person name="Woyke T."/>
            <person name="Bristow J."/>
            <person name="Eisen J.A."/>
            <person name="Markowitz V."/>
            <person name="Hugenholtz P."/>
            <person name="Kyrpides N.C."/>
            <person name="Klenk H.P."/>
        </authorList>
    </citation>
    <scope>NUCLEOTIDE SEQUENCE [LARGE SCALE GENOMIC DNA]</scope>
    <source>
        <strain evidence="10">DSM 17365 / JCM 13257 / WB4</strain>
    </source>
</reference>
<dbReference type="Proteomes" id="UP000008718">
    <property type="component" value="Chromosome"/>
</dbReference>
<feature type="chain" id="PRO_5003186723" description="Peptidyl-prolyl cis-trans isomerase" evidence="7">
    <location>
        <begin position="26"/>
        <end position="172"/>
    </location>
</feature>
<keyword evidence="3 5" id="KW-0697">Rotamase</keyword>
<evidence type="ECO:0000313" key="9">
    <source>
        <dbReference type="EMBL" id="ADQ78326.1"/>
    </source>
</evidence>
<dbReference type="EC" id="5.2.1.8" evidence="6"/>
<dbReference type="GO" id="GO:0003755">
    <property type="term" value="F:peptidyl-prolyl cis-trans isomerase activity"/>
    <property type="evidence" value="ECO:0007669"/>
    <property type="project" value="UniProtKB-UniRule"/>
</dbReference>
<protein>
    <recommendedName>
        <fullName evidence="6">Peptidyl-prolyl cis-trans isomerase</fullName>
        <ecNumber evidence="6">5.2.1.8</ecNumber>
    </recommendedName>
</protein>
<dbReference type="AlphaFoldDB" id="E4T0G7"/>
<evidence type="ECO:0000256" key="7">
    <source>
        <dbReference type="SAM" id="SignalP"/>
    </source>
</evidence>
<evidence type="ECO:0000259" key="8">
    <source>
        <dbReference type="PROSITE" id="PS50059"/>
    </source>
</evidence>
<dbReference type="STRING" id="694427.Palpr_0164"/>
<evidence type="ECO:0000313" key="10">
    <source>
        <dbReference type="Proteomes" id="UP000008718"/>
    </source>
</evidence>
<evidence type="ECO:0000256" key="4">
    <source>
        <dbReference type="ARBA" id="ARBA00023235"/>
    </source>
</evidence>
<evidence type="ECO:0000256" key="1">
    <source>
        <dbReference type="ARBA" id="ARBA00000971"/>
    </source>
</evidence>
<dbReference type="PROSITE" id="PS51257">
    <property type="entry name" value="PROKAR_LIPOPROTEIN"/>
    <property type="match status" value="1"/>
</dbReference>
<feature type="domain" description="PPIase FKBP-type" evidence="8">
    <location>
        <begin position="89"/>
        <end position="172"/>
    </location>
</feature>
<proteinExistence type="inferred from homology"/>
<dbReference type="KEGG" id="ppn:Palpr_0164"/>
<dbReference type="PROSITE" id="PS50059">
    <property type="entry name" value="FKBP_PPIASE"/>
    <property type="match status" value="1"/>
</dbReference>
<keyword evidence="7" id="KW-0732">Signal</keyword>
<dbReference type="OrthoDB" id="9814548at2"/>
<comment type="similarity">
    <text evidence="2 6">Belongs to the FKBP-type PPIase family.</text>
</comment>
<dbReference type="HOGENOM" id="CLU_1553778_0_0_10"/>
<keyword evidence="4 5" id="KW-0413">Isomerase</keyword>
<sequence length="172" mass="19127">MNKFLSSILALIISCVFFTACKKQAPQLPSNKGVEIDNVNASLIKINQRLAAKEDLKLKQFAKTKGAFKKNETGFWYIIYKSGNGPLLRDSVSCKLSGQLMLLNGKTVEEDTKQLVIGKKEVIAGLEEGLKLMRKGDSATFIIPWYLGYGLIGRKPLVPPYTSIIYKIKVLN</sequence>
<evidence type="ECO:0000256" key="2">
    <source>
        <dbReference type="ARBA" id="ARBA00006577"/>
    </source>
</evidence>
<dbReference type="InterPro" id="IPR001179">
    <property type="entry name" value="PPIase_FKBP_dom"/>
</dbReference>
<evidence type="ECO:0000256" key="3">
    <source>
        <dbReference type="ARBA" id="ARBA00023110"/>
    </source>
</evidence>
<dbReference type="Gene3D" id="3.10.50.40">
    <property type="match status" value="1"/>
</dbReference>
<feature type="signal peptide" evidence="7">
    <location>
        <begin position="1"/>
        <end position="25"/>
    </location>
</feature>
<dbReference type="EMBL" id="CP002345">
    <property type="protein sequence ID" value="ADQ78326.1"/>
    <property type="molecule type" value="Genomic_DNA"/>
</dbReference>
<dbReference type="PANTHER" id="PTHR43811:SF19">
    <property type="entry name" value="39 KDA FK506-BINDING NUCLEAR PROTEIN"/>
    <property type="match status" value="1"/>
</dbReference>
<reference key="1">
    <citation type="submission" date="2010-11" db="EMBL/GenBank/DDBJ databases">
        <title>The complete genome of Paludibacter propionicigenes DSM 17365.</title>
        <authorList>
            <consortium name="US DOE Joint Genome Institute (JGI-PGF)"/>
            <person name="Lucas S."/>
            <person name="Copeland A."/>
            <person name="Lapidus A."/>
            <person name="Bruce D."/>
            <person name="Goodwin L."/>
            <person name="Pitluck S."/>
            <person name="Kyrpides N."/>
            <person name="Mavromatis K."/>
            <person name="Ivanova N."/>
            <person name="Munk A.C."/>
            <person name="Brettin T."/>
            <person name="Detter J.C."/>
            <person name="Han C."/>
            <person name="Tapia R."/>
            <person name="Land M."/>
            <person name="Hauser L."/>
            <person name="Markowitz V."/>
            <person name="Cheng J.-F."/>
            <person name="Hugenholtz P."/>
            <person name="Woyke T."/>
            <person name="Wu D."/>
            <person name="Gronow S."/>
            <person name="Wellnitz S."/>
            <person name="Brambilla E."/>
            <person name="Klenk H.-P."/>
            <person name="Eisen J.A."/>
        </authorList>
    </citation>
    <scope>NUCLEOTIDE SEQUENCE</scope>
    <source>
        <strain>WB4</strain>
    </source>
</reference>
<accession>E4T0G7</accession>
<dbReference type="SUPFAM" id="SSF54534">
    <property type="entry name" value="FKBP-like"/>
    <property type="match status" value="1"/>
</dbReference>
<evidence type="ECO:0000256" key="5">
    <source>
        <dbReference type="PROSITE-ProRule" id="PRU00277"/>
    </source>
</evidence>
<comment type="catalytic activity">
    <reaction evidence="1 5 6">
        <text>[protein]-peptidylproline (omega=180) = [protein]-peptidylproline (omega=0)</text>
        <dbReference type="Rhea" id="RHEA:16237"/>
        <dbReference type="Rhea" id="RHEA-COMP:10747"/>
        <dbReference type="Rhea" id="RHEA-COMP:10748"/>
        <dbReference type="ChEBI" id="CHEBI:83833"/>
        <dbReference type="ChEBI" id="CHEBI:83834"/>
        <dbReference type="EC" id="5.2.1.8"/>
    </reaction>
</comment>